<evidence type="ECO:0000256" key="6">
    <source>
        <dbReference type="ARBA" id="ARBA00022729"/>
    </source>
</evidence>
<feature type="signal peptide" evidence="14">
    <location>
        <begin position="1"/>
        <end position="22"/>
    </location>
</feature>
<dbReference type="Pfam" id="PF00593">
    <property type="entry name" value="TonB_dep_Rec_b-barrel"/>
    <property type="match status" value="1"/>
</dbReference>
<dbReference type="OrthoDB" id="609136at2"/>
<keyword evidence="5 12" id="KW-0812">Transmembrane</keyword>
<dbReference type="InterPro" id="IPR023996">
    <property type="entry name" value="TonB-dep_OMP_SusC/RagA"/>
</dbReference>
<evidence type="ECO:0000259" key="15">
    <source>
        <dbReference type="Pfam" id="PF00593"/>
    </source>
</evidence>
<dbReference type="EMBL" id="FNQY01000001">
    <property type="protein sequence ID" value="SDZ74952.1"/>
    <property type="molecule type" value="Genomic_DNA"/>
</dbReference>
<sequence>MSKKLFLLFCVSSLFTISSVFGQNITVHGKVQNEKGEAVGAASVKIKLTNQGALTNDQGEFTLSVEKGKILMITAIGYEEQDVRAEENLTITLKEAEAASAGSDVVVTANSIRREKRTLGYSAPIIKSDELMQGQSTSPLATLAGRVPGVNVTSSTGAPGSSTRVVLRGGSSITGNNQALIVVDGVVMDNSSIIGGGSLTAVDFGNRGNDINPDDIASVTVLKGPAAAALYGSRASNGALIYTTKSGSSHKKQEITFSSANTFSSILKLPDFQNEYGQGYWDGTYDKDSNLNVVLDPRENGSWGPAFTGELQEWGQEINGVRLKKNYSALPNNIRNFFSTGFVTDNNVSIATGNDKAGYYLGLNSTNSNGIYPGDNDTYNKYNVRFNGKAQLSNKFYSAVSFNYNKIHQNQVGGGQGGGSVLSNLYQTARGIPIDKMGDLNNPYFGYGYTDANGVTHNDEYGFYGVYTMSPYYILKNYKNYDDVDRISGSFTIGYNPTDWLNVVERVSTDFYSDRRRLIEPKYEYYPIDPGNSDWYTQGDVQTSNGSYVENNITVGEVNHDLMITAQHEFNKDFSGSLMVGNNIRQRSYTNDYTSTNQSSGLIVPGWYNFGNSNGPIYATNYTSTKRLVGLYADLNLSYKDMLYLDATARNDWSSTLPKENNSFFYPSVSGSFIFTELMKNSNITSVLNYGKLRASWAQVGNDADPYLLSTTYSATSISDGFASTQFPFNGVPGLQVGSTIGNPDLKPEITTSYEIGTELSFLHNRLSLDFSYYTNKSKNQILNIPIPGSTGYGYKVVNAGVIRNRGIELSLRGTPIKTQNFSLELYGTYYKNNSKVLSLMDGVSQVTIGGFNSMAIVAAVGHPYGEFYAVTNQTDGQGHTVVSASNGIPLQTDSAQYLGSYNPDYQASFGGKAQFKNWTLGFLFDTKQGGKFYSQTKAYIDFNGTALETGGDRNPQIWPNSVINTGTSKNPVYEANTSAKYIKQDYFGSYIPAGMDVIDGSYVKLRTLSLDYSVPASALQKTPFGSMSVGLYGNNLFIWTPSENKFVDPEMNSTGSGNEQGFDFAAQPSVRNYGINIKVTF</sequence>
<feature type="chain" id="PRO_5011553055" evidence="14">
    <location>
        <begin position="23"/>
        <end position="1082"/>
    </location>
</feature>
<evidence type="ECO:0000256" key="7">
    <source>
        <dbReference type="ARBA" id="ARBA00023004"/>
    </source>
</evidence>
<evidence type="ECO:0000259" key="16">
    <source>
        <dbReference type="Pfam" id="PF07715"/>
    </source>
</evidence>
<evidence type="ECO:0000256" key="1">
    <source>
        <dbReference type="ARBA" id="ARBA00004571"/>
    </source>
</evidence>
<dbReference type="PANTHER" id="PTHR32552:SF68">
    <property type="entry name" value="FERRICHROME OUTER MEMBRANE TRANSPORTER_PHAGE RECEPTOR"/>
    <property type="match status" value="1"/>
</dbReference>
<dbReference type="GO" id="GO:0009279">
    <property type="term" value="C:cell outer membrane"/>
    <property type="evidence" value="ECO:0007669"/>
    <property type="project" value="UniProtKB-SubCell"/>
</dbReference>
<dbReference type="STRING" id="551991.SAMN05192529_101207"/>
<evidence type="ECO:0000256" key="11">
    <source>
        <dbReference type="ARBA" id="ARBA00023237"/>
    </source>
</evidence>
<dbReference type="GO" id="GO:0015344">
    <property type="term" value="F:siderophore uptake transmembrane transporter activity"/>
    <property type="evidence" value="ECO:0007669"/>
    <property type="project" value="TreeGrafter"/>
</dbReference>
<dbReference type="InterPro" id="IPR000531">
    <property type="entry name" value="Beta-barrel_TonB"/>
</dbReference>
<dbReference type="PROSITE" id="PS52016">
    <property type="entry name" value="TONB_DEPENDENT_REC_3"/>
    <property type="match status" value="1"/>
</dbReference>
<evidence type="ECO:0000256" key="8">
    <source>
        <dbReference type="ARBA" id="ARBA00023065"/>
    </source>
</evidence>
<gene>
    <name evidence="17" type="ORF">SAMN05192529_101207</name>
</gene>
<feature type="domain" description="TonB-dependent receptor plug" evidence="16">
    <location>
        <begin position="117"/>
        <end position="239"/>
    </location>
</feature>
<proteinExistence type="inferred from homology"/>
<dbReference type="SUPFAM" id="SSF56935">
    <property type="entry name" value="Porins"/>
    <property type="match status" value="1"/>
</dbReference>
<dbReference type="Pfam" id="PF13715">
    <property type="entry name" value="CarbopepD_reg_2"/>
    <property type="match status" value="1"/>
</dbReference>
<keyword evidence="4" id="KW-0410">Iron transport</keyword>
<evidence type="ECO:0000256" key="14">
    <source>
        <dbReference type="SAM" id="SignalP"/>
    </source>
</evidence>
<evidence type="ECO:0000256" key="9">
    <source>
        <dbReference type="ARBA" id="ARBA00023077"/>
    </source>
</evidence>
<keyword evidence="18" id="KW-1185">Reference proteome</keyword>
<evidence type="ECO:0000313" key="18">
    <source>
        <dbReference type="Proteomes" id="UP000199041"/>
    </source>
</evidence>
<dbReference type="InterPro" id="IPR036942">
    <property type="entry name" value="Beta-barrel_TonB_sf"/>
</dbReference>
<evidence type="ECO:0000313" key="17">
    <source>
        <dbReference type="EMBL" id="SDZ74952.1"/>
    </source>
</evidence>
<dbReference type="PANTHER" id="PTHR32552">
    <property type="entry name" value="FERRICHROME IRON RECEPTOR-RELATED"/>
    <property type="match status" value="1"/>
</dbReference>
<dbReference type="NCBIfam" id="TIGR04056">
    <property type="entry name" value="OMP_RagA_SusC"/>
    <property type="match status" value="1"/>
</dbReference>
<keyword evidence="11 12" id="KW-0998">Cell outer membrane</keyword>
<organism evidence="17 18">
    <name type="scientific">Arachidicoccus rhizosphaerae</name>
    <dbReference type="NCBI Taxonomy" id="551991"/>
    <lineage>
        <taxon>Bacteria</taxon>
        <taxon>Pseudomonadati</taxon>
        <taxon>Bacteroidota</taxon>
        <taxon>Chitinophagia</taxon>
        <taxon>Chitinophagales</taxon>
        <taxon>Chitinophagaceae</taxon>
        <taxon>Arachidicoccus</taxon>
    </lineage>
</organism>
<dbReference type="SUPFAM" id="SSF49464">
    <property type="entry name" value="Carboxypeptidase regulatory domain-like"/>
    <property type="match status" value="1"/>
</dbReference>
<evidence type="ECO:0000256" key="3">
    <source>
        <dbReference type="ARBA" id="ARBA00022452"/>
    </source>
</evidence>
<keyword evidence="10 12" id="KW-0472">Membrane</keyword>
<comment type="similarity">
    <text evidence="12 13">Belongs to the TonB-dependent receptor family.</text>
</comment>
<dbReference type="Gene3D" id="2.170.130.10">
    <property type="entry name" value="TonB-dependent receptor, plug domain"/>
    <property type="match status" value="1"/>
</dbReference>
<keyword evidence="7" id="KW-0408">Iron</keyword>
<keyword evidence="8" id="KW-0406">Ion transport</keyword>
<keyword evidence="3 12" id="KW-1134">Transmembrane beta strand</keyword>
<accession>A0A1H3VLH0</accession>
<evidence type="ECO:0000256" key="4">
    <source>
        <dbReference type="ARBA" id="ARBA00022496"/>
    </source>
</evidence>
<name>A0A1H3VLH0_9BACT</name>
<evidence type="ECO:0000256" key="5">
    <source>
        <dbReference type="ARBA" id="ARBA00022692"/>
    </source>
</evidence>
<keyword evidence="2 12" id="KW-0813">Transport</keyword>
<feature type="domain" description="TonB-dependent receptor-like beta-barrel" evidence="15">
    <location>
        <begin position="440"/>
        <end position="949"/>
    </location>
</feature>
<dbReference type="RefSeq" id="WP_091392257.1">
    <property type="nucleotide sequence ID" value="NZ_FNQY01000001.1"/>
</dbReference>
<dbReference type="Proteomes" id="UP000199041">
    <property type="component" value="Unassembled WGS sequence"/>
</dbReference>
<dbReference type="Gene3D" id="2.40.170.20">
    <property type="entry name" value="TonB-dependent receptor, beta-barrel domain"/>
    <property type="match status" value="1"/>
</dbReference>
<comment type="subcellular location">
    <subcellularLocation>
        <location evidence="1 12">Cell outer membrane</location>
        <topology evidence="1 12">Multi-pass membrane protein</topology>
    </subcellularLocation>
</comment>
<protein>
    <submittedName>
        <fullName evidence="17">TonB-linked outer membrane protein, SusC/RagA family</fullName>
    </submittedName>
</protein>
<dbReference type="InterPro" id="IPR012910">
    <property type="entry name" value="Plug_dom"/>
</dbReference>
<dbReference type="InterPro" id="IPR039426">
    <property type="entry name" value="TonB-dep_rcpt-like"/>
</dbReference>
<dbReference type="InterPro" id="IPR008969">
    <property type="entry name" value="CarboxyPept-like_regulatory"/>
</dbReference>
<dbReference type="AlphaFoldDB" id="A0A1H3VLH0"/>
<evidence type="ECO:0000256" key="10">
    <source>
        <dbReference type="ARBA" id="ARBA00023136"/>
    </source>
</evidence>
<dbReference type="Gene3D" id="2.60.40.1120">
    <property type="entry name" value="Carboxypeptidase-like, regulatory domain"/>
    <property type="match status" value="1"/>
</dbReference>
<dbReference type="Pfam" id="PF07715">
    <property type="entry name" value="Plug"/>
    <property type="match status" value="1"/>
</dbReference>
<keyword evidence="6 14" id="KW-0732">Signal</keyword>
<keyword evidence="9 13" id="KW-0798">TonB box</keyword>
<evidence type="ECO:0000256" key="2">
    <source>
        <dbReference type="ARBA" id="ARBA00022448"/>
    </source>
</evidence>
<dbReference type="InterPro" id="IPR037066">
    <property type="entry name" value="Plug_dom_sf"/>
</dbReference>
<evidence type="ECO:0000256" key="12">
    <source>
        <dbReference type="PROSITE-ProRule" id="PRU01360"/>
    </source>
</evidence>
<evidence type="ECO:0000256" key="13">
    <source>
        <dbReference type="RuleBase" id="RU003357"/>
    </source>
</evidence>
<reference evidence="17 18" key="1">
    <citation type="submission" date="2016-10" db="EMBL/GenBank/DDBJ databases">
        <authorList>
            <person name="de Groot N.N."/>
        </authorList>
    </citation>
    <scope>NUCLEOTIDE SEQUENCE [LARGE SCALE GENOMIC DNA]</scope>
    <source>
        <strain evidence="17 18">Vu-144</strain>
    </source>
</reference>